<name>A0A7X2J2H3_9BACI</name>
<reference evidence="5 6" key="1">
    <citation type="submission" date="2019-11" db="EMBL/GenBank/DDBJ databases">
        <title>Bacillus lacus genome.</title>
        <authorList>
            <person name="Allen C.J."/>
            <person name="Newman J.D."/>
        </authorList>
    </citation>
    <scope>NUCLEOTIDE SEQUENCE [LARGE SCALE GENOMIC DNA]</scope>
    <source>
        <strain evidence="5 6">KCTC 33946</strain>
    </source>
</reference>
<evidence type="ECO:0000313" key="5">
    <source>
        <dbReference type="EMBL" id="MRX74160.1"/>
    </source>
</evidence>
<dbReference type="GO" id="GO:0008206">
    <property type="term" value="P:bile acid metabolic process"/>
    <property type="evidence" value="ECO:0007669"/>
    <property type="project" value="UniProtKB-ARBA"/>
</dbReference>
<dbReference type="Proteomes" id="UP000448867">
    <property type="component" value="Unassembled WGS sequence"/>
</dbReference>
<dbReference type="PRINTS" id="PR00081">
    <property type="entry name" value="GDHRDH"/>
</dbReference>
<dbReference type="CDD" id="cd05233">
    <property type="entry name" value="SDR_c"/>
    <property type="match status" value="1"/>
</dbReference>
<dbReference type="OrthoDB" id="9803333at2"/>
<evidence type="ECO:0000256" key="2">
    <source>
        <dbReference type="ARBA" id="ARBA00023002"/>
    </source>
</evidence>
<evidence type="ECO:0000259" key="4">
    <source>
        <dbReference type="SMART" id="SM00822"/>
    </source>
</evidence>
<keyword evidence="6" id="KW-1185">Reference proteome</keyword>
<gene>
    <name evidence="5" type="ORF">GJU40_18725</name>
</gene>
<comment type="caution">
    <text evidence="5">The sequence shown here is derived from an EMBL/GenBank/DDBJ whole genome shotgun (WGS) entry which is preliminary data.</text>
</comment>
<evidence type="ECO:0000256" key="3">
    <source>
        <dbReference type="RuleBase" id="RU000363"/>
    </source>
</evidence>
<feature type="domain" description="Ketoreductase" evidence="4">
    <location>
        <begin position="11"/>
        <end position="190"/>
    </location>
</feature>
<dbReference type="InterPro" id="IPR050259">
    <property type="entry name" value="SDR"/>
</dbReference>
<dbReference type="PRINTS" id="PR00080">
    <property type="entry name" value="SDRFAMILY"/>
</dbReference>
<organism evidence="5 6">
    <name type="scientific">Metabacillus lacus</name>
    <dbReference type="NCBI Taxonomy" id="1983721"/>
    <lineage>
        <taxon>Bacteria</taxon>
        <taxon>Bacillati</taxon>
        <taxon>Bacillota</taxon>
        <taxon>Bacilli</taxon>
        <taxon>Bacillales</taxon>
        <taxon>Bacillaceae</taxon>
        <taxon>Metabacillus</taxon>
    </lineage>
</organism>
<dbReference type="InterPro" id="IPR020904">
    <property type="entry name" value="Sc_DH/Rdtase_CS"/>
</dbReference>
<dbReference type="AlphaFoldDB" id="A0A7X2J2H3"/>
<accession>A0A7X2J2H3</accession>
<dbReference type="EMBL" id="WKKI01000064">
    <property type="protein sequence ID" value="MRX74160.1"/>
    <property type="molecule type" value="Genomic_DNA"/>
</dbReference>
<dbReference type="PANTHER" id="PTHR42879">
    <property type="entry name" value="3-OXOACYL-(ACYL-CARRIER-PROTEIN) REDUCTASE"/>
    <property type="match status" value="1"/>
</dbReference>
<dbReference type="GO" id="GO:0016491">
    <property type="term" value="F:oxidoreductase activity"/>
    <property type="evidence" value="ECO:0007669"/>
    <property type="project" value="UniProtKB-KW"/>
</dbReference>
<dbReference type="InterPro" id="IPR036291">
    <property type="entry name" value="NAD(P)-bd_dom_sf"/>
</dbReference>
<keyword evidence="2" id="KW-0560">Oxidoreductase</keyword>
<dbReference type="Gene3D" id="3.40.50.720">
    <property type="entry name" value="NAD(P)-binding Rossmann-like Domain"/>
    <property type="match status" value="1"/>
</dbReference>
<dbReference type="SMART" id="SM00822">
    <property type="entry name" value="PKS_KR"/>
    <property type="match status" value="1"/>
</dbReference>
<dbReference type="InterPro" id="IPR057326">
    <property type="entry name" value="KR_dom"/>
</dbReference>
<sequence length="265" mass="28268">MIFSENALKDMHVLVTGATGEIGAETARAAAAAGAAVSITGRNEDKLNALAEELASQVGKEKIYMKAADLNKEEDRVMLVKSCQEQLGFISGLVNCAGIAGGDVLENLEEEKLADIMETNLTSVVMLTKLVYQRMAEKQKGRIVNVSSLSGIRGTHGNSAYAASKFALRGFAQSLAVEGARNHVIVNTVCPGFVHTRMAKDAIRRKAEGNGISFEQQLSQVEEDLPSGRITEPWEVANTICFLLTEAAPNIIGESILLSGGSVMK</sequence>
<evidence type="ECO:0000313" key="6">
    <source>
        <dbReference type="Proteomes" id="UP000448867"/>
    </source>
</evidence>
<protein>
    <submittedName>
        <fullName evidence="5">SDR family NAD(P)-dependent oxidoreductase</fullName>
    </submittedName>
</protein>
<proteinExistence type="inferred from homology"/>
<dbReference type="PROSITE" id="PS00061">
    <property type="entry name" value="ADH_SHORT"/>
    <property type="match status" value="1"/>
</dbReference>
<dbReference type="RefSeq" id="WP_154309611.1">
    <property type="nucleotide sequence ID" value="NZ_WKKI01000064.1"/>
</dbReference>
<evidence type="ECO:0000256" key="1">
    <source>
        <dbReference type="ARBA" id="ARBA00006484"/>
    </source>
</evidence>
<dbReference type="InterPro" id="IPR002347">
    <property type="entry name" value="SDR_fam"/>
</dbReference>
<comment type="similarity">
    <text evidence="1 3">Belongs to the short-chain dehydrogenases/reductases (SDR) family.</text>
</comment>
<dbReference type="Pfam" id="PF00106">
    <property type="entry name" value="adh_short"/>
    <property type="match status" value="1"/>
</dbReference>
<dbReference type="PANTHER" id="PTHR42879:SF2">
    <property type="entry name" value="3-OXOACYL-[ACYL-CARRIER-PROTEIN] REDUCTASE FABG"/>
    <property type="match status" value="1"/>
</dbReference>
<dbReference type="SUPFAM" id="SSF51735">
    <property type="entry name" value="NAD(P)-binding Rossmann-fold domains"/>
    <property type="match status" value="1"/>
</dbReference>
<dbReference type="FunFam" id="3.40.50.720:FF:000084">
    <property type="entry name" value="Short-chain dehydrogenase reductase"/>
    <property type="match status" value="1"/>
</dbReference>